<gene>
    <name evidence="1" type="ORF">NVV95_08420</name>
</gene>
<reference evidence="1" key="1">
    <citation type="submission" date="2022-08" db="EMBL/GenBank/DDBJ databases">
        <authorList>
            <person name="Deng Y."/>
            <person name="Han X.-F."/>
            <person name="Zhang Y.-Q."/>
        </authorList>
    </citation>
    <scope>NUCLEOTIDE SEQUENCE</scope>
    <source>
        <strain evidence="1">CPCC 205716</strain>
    </source>
</reference>
<dbReference type="EMBL" id="JANTEZ010000003">
    <property type="protein sequence ID" value="MCS5714576.1"/>
    <property type="molecule type" value="Genomic_DNA"/>
</dbReference>
<protein>
    <recommendedName>
        <fullName evidence="3">Secreted protein</fullName>
    </recommendedName>
</protein>
<organism evidence="1 2">
    <name type="scientific">Herbiconiux gentiana</name>
    <dbReference type="NCBI Taxonomy" id="2970912"/>
    <lineage>
        <taxon>Bacteria</taxon>
        <taxon>Bacillati</taxon>
        <taxon>Actinomycetota</taxon>
        <taxon>Actinomycetes</taxon>
        <taxon>Micrococcales</taxon>
        <taxon>Microbacteriaceae</taxon>
        <taxon>Herbiconiux</taxon>
    </lineage>
</organism>
<evidence type="ECO:0000313" key="1">
    <source>
        <dbReference type="EMBL" id="MCS5714576.1"/>
    </source>
</evidence>
<proteinExistence type="predicted"/>
<evidence type="ECO:0000313" key="2">
    <source>
        <dbReference type="Proteomes" id="UP001165580"/>
    </source>
</evidence>
<dbReference type="RefSeq" id="WP_259486101.1">
    <property type="nucleotide sequence ID" value="NZ_JANTEZ010000003.1"/>
</dbReference>
<keyword evidence="2" id="KW-1185">Reference proteome</keyword>
<sequence>MHQRSRQPWRRLVVAGLALALVGGIQLAGGLPATATGTAYKNCTQGLSVTGKSSQALGGQTASPTSPNPKLGCGQARVQVRYRVYPGSPTYSSPWQAAAGIVTHHPGGTVVGASHDCGYKAWGFSGGWPFTT</sequence>
<accession>A0ABT2GEP3</accession>
<name>A0ABT2GEP3_9MICO</name>
<evidence type="ECO:0008006" key="3">
    <source>
        <dbReference type="Google" id="ProtNLM"/>
    </source>
</evidence>
<dbReference type="Proteomes" id="UP001165580">
    <property type="component" value="Unassembled WGS sequence"/>
</dbReference>
<comment type="caution">
    <text evidence="1">The sequence shown here is derived from an EMBL/GenBank/DDBJ whole genome shotgun (WGS) entry which is preliminary data.</text>
</comment>